<dbReference type="Pfam" id="PF01330">
    <property type="entry name" value="RuvA_N"/>
    <property type="match status" value="1"/>
</dbReference>
<dbReference type="Gene3D" id="1.10.150.20">
    <property type="entry name" value="5' to 3' exonuclease, C-terminal subdomain"/>
    <property type="match status" value="1"/>
</dbReference>
<dbReference type="SMART" id="SM00278">
    <property type="entry name" value="HhH1"/>
    <property type="match status" value="2"/>
</dbReference>
<feature type="domain" description="Helix-hairpin-helix DNA-binding motif class 1" evidence="5">
    <location>
        <begin position="96"/>
        <end position="115"/>
    </location>
</feature>
<feature type="non-terminal residue" evidence="6">
    <location>
        <position position="1"/>
    </location>
</feature>
<evidence type="ECO:0000256" key="1">
    <source>
        <dbReference type="ARBA" id="ARBA00022490"/>
    </source>
</evidence>
<dbReference type="InterPro" id="IPR000085">
    <property type="entry name" value="RuvA"/>
</dbReference>
<sequence>PIHPMIKYGTYFQNNSLQKWSLIVIAGIEGIMKSRGDDWVIIDVGGISFRLQAPTSTMSVLGALGDRVYLHTYLQVREDNLALYGFATTDEMRMFELLVSVSGVGPKVALTLLSALNPERFALAIASGNEELLSSISGVGKKTAARLVLELKGKFEQEGAVIPYPHEDVRAALISLGYSAAEAMSAI</sequence>
<dbReference type="NCBIfam" id="TIGR00084">
    <property type="entry name" value="ruvA"/>
    <property type="match status" value="1"/>
</dbReference>
<evidence type="ECO:0000256" key="3">
    <source>
        <dbReference type="ARBA" id="ARBA00023125"/>
    </source>
</evidence>
<dbReference type="Pfam" id="PF14520">
    <property type="entry name" value="HHH_5"/>
    <property type="match status" value="1"/>
</dbReference>
<name>X1R1P4_9ZZZZ</name>
<dbReference type="InterPro" id="IPR010994">
    <property type="entry name" value="RuvA_2-like"/>
</dbReference>
<feature type="domain" description="Helix-hairpin-helix DNA-binding motif class 1" evidence="5">
    <location>
        <begin position="131"/>
        <end position="150"/>
    </location>
</feature>
<comment type="caution">
    <text evidence="6">The sequence shown here is derived from an EMBL/GenBank/DDBJ whole genome shotgun (WGS) entry which is preliminary data.</text>
</comment>
<dbReference type="InterPro" id="IPR013849">
    <property type="entry name" value="DNA_helicase_Holl-junc_RuvA_I"/>
</dbReference>
<gene>
    <name evidence="6" type="ORF">S06H3_60439</name>
</gene>
<protein>
    <recommendedName>
        <fullName evidence="5">Helix-hairpin-helix DNA-binding motif class 1 domain-containing protein</fullName>
    </recommendedName>
</protein>
<feature type="non-terminal residue" evidence="6">
    <location>
        <position position="187"/>
    </location>
</feature>
<dbReference type="GO" id="GO:0009379">
    <property type="term" value="C:Holliday junction helicase complex"/>
    <property type="evidence" value="ECO:0007669"/>
    <property type="project" value="InterPro"/>
</dbReference>
<dbReference type="GO" id="GO:0005524">
    <property type="term" value="F:ATP binding"/>
    <property type="evidence" value="ECO:0007669"/>
    <property type="project" value="InterPro"/>
</dbReference>
<evidence type="ECO:0000313" key="6">
    <source>
        <dbReference type="EMBL" id="GAI57025.1"/>
    </source>
</evidence>
<proteinExistence type="inferred from homology"/>
<dbReference type="InterPro" id="IPR003583">
    <property type="entry name" value="Hlx-hairpin-Hlx_DNA-bd_motif"/>
</dbReference>
<dbReference type="InterPro" id="IPR012340">
    <property type="entry name" value="NA-bd_OB-fold"/>
</dbReference>
<dbReference type="GO" id="GO:0003677">
    <property type="term" value="F:DNA binding"/>
    <property type="evidence" value="ECO:0007669"/>
    <property type="project" value="UniProtKB-KW"/>
</dbReference>
<dbReference type="SUPFAM" id="SSF47781">
    <property type="entry name" value="RuvA domain 2-like"/>
    <property type="match status" value="1"/>
</dbReference>
<organism evidence="6">
    <name type="scientific">marine sediment metagenome</name>
    <dbReference type="NCBI Taxonomy" id="412755"/>
    <lineage>
        <taxon>unclassified sequences</taxon>
        <taxon>metagenomes</taxon>
        <taxon>ecological metagenomes</taxon>
    </lineage>
</organism>
<keyword evidence="1" id="KW-0963">Cytoplasm</keyword>
<keyword evidence="2" id="KW-0227">DNA damage</keyword>
<dbReference type="HAMAP" id="MF_00031">
    <property type="entry name" value="DNA_HJ_migration_RuvA"/>
    <property type="match status" value="1"/>
</dbReference>
<dbReference type="InterPro" id="IPR011114">
    <property type="entry name" value="RuvA_C"/>
</dbReference>
<dbReference type="GO" id="GO:0006281">
    <property type="term" value="P:DNA repair"/>
    <property type="evidence" value="ECO:0007669"/>
    <property type="project" value="UniProtKB-KW"/>
</dbReference>
<dbReference type="CDD" id="cd14332">
    <property type="entry name" value="UBA_RuvA_C"/>
    <property type="match status" value="1"/>
</dbReference>
<dbReference type="GO" id="GO:0006310">
    <property type="term" value="P:DNA recombination"/>
    <property type="evidence" value="ECO:0007669"/>
    <property type="project" value="InterPro"/>
</dbReference>
<dbReference type="Gene3D" id="2.40.50.140">
    <property type="entry name" value="Nucleic acid-binding proteins"/>
    <property type="match status" value="1"/>
</dbReference>
<reference evidence="6" key="1">
    <citation type="journal article" date="2014" name="Front. Microbiol.">
        <title>High frequency of phylogenetically diverse reductive dehalogenase-homologous genes in deep subseafloor sedimentary metagenomes.</title>
        <authorList>
            <person name="Kawai M."/>
            <person name="Futagami T."/>
            <person name="Toyoda A."/>
            <person name="Takaki Y."/>
            <person name="Nishi S."/>
            <person name="Hori S."/>
            <person name="Arai W."/>
            <person name="Tsubouchi T."/>
            <person name="Morono Y."/>
            <person name="Uchiyama I."/>
            <person name="Ito T."/>
            <person name="Fujiyama A."/>
            <person name="Inagaki F."/>
            <person name="Takami H."/>
        </authorList>
    </citation>
    <scope>NUCLEOTIDE SEQUENCE</scope>
    <source>
        <strain evidence="6">Expedition CK06-06</strain>
    </source>
</reference>
<dbReference type="EMBL" id="BARV01039427">
    <property type="protein sequence ID" value="GAI57025.1"/>
    <property type="molecule type" value="Genomic_DNA"/>
</dbReference>
<evidence type="ECO:0000256" key="4">
    <source>
        <dbReference type="ARBA" id="ARBA00023204"/>
    </source>
</evidence>
<keyword evidence="4" id="KW-0234">DNA repair</keyword>
<evidence type="ECO:0000259" key="5">
    <source>
        <dbReference type="SMART" id="SM00278"/>
    </source>
</evidence>
<accession>X1R1P4</accession>
<dbReference type="SUPFAM" id="SSF50249">
    <property type="entry name" value="Nucleic acid-binding proteins"/>
    <property type="match status" value="1"/>
</dbReference>
<keyword evidence="3" id="KW-0238">DNA-binding</keyword>
<evidence type="ECO:0000256" key="2">
    <source>
        <dbReference type="ARBA" id="ARBA00022763"/>
    </source>
</evidence>
<dbReference type="GO" id="GO:0009378">
    <property type="term" value="F:four-way junction helicase activity"/>
    <property type="evidence" value="ECO:0007669"/>
    <property type="project" value="InterPro"/>
</dbReference>
<dbReference type="AlphaFoldDB" id="X1R1P4"/>